<proteinExistence type="inferred from homology"/>
<dbReference type="InterPro" id="IPR051313">
    <property type="entry name" value="Bact_iron-sidero_bind"/>
</dbReference>
<evidence type="ECO:0000313" key="8">
    <source>
        <dbReference type="Proteomes" id="UP000263232"/>
    </source>
</evidence>
<evidence type="ECO:0000256" key="4">
    <source>
        <dbReference type="ARBA" id="ARBA00022729"/>
    </source>
</evidence>
<dbReference type="EMBL" id="CP023434">
    <property type="protein sequence ID" value="AXY25260.1"/>
    <property type="molecule type" value="Genomic_DNA"/>
</dbReference>
<protein>
    <submittedName>
        <fullName evidence="7">Iron ABC transporter substrate-binding protein</fullName>
    </submittedName>
</protein>
<feature type="domain" description="Fe/B12 periplasmic-binding" evidence="6">
    <location>
        <begin position="44"/>
        <end position="320"/>
    </location>
</feature>
<dbReference type="AlphaFoldDB" id="A0A347WJK3"/>
<evidence type="ECO:0000256" key="3">
    <source>
        <dbReference type="ARBA" id="ARBA00022448"/>
    </source>
</evidence>
<keyword evidence="8" id="KW-1185">Reference proteome</keyword>
<evidence type="ECO:0000256" key="2">
    <source>
        <dbReference type="ARBA" id="ARBA00008814"/>
    </source>
</evidence>
<dbReference type="Gene3D" id="3.40.50.1980">
    <property type="entry name" value="Nitrogenase molybdenum iron protein domain"/>
    <property type="match status" value="2"/>
</dbReference>
<dbReference type="Proteomes" id="UP000263232">
    <property type="component" value="Chromosome"/>
</dbReference>
<feature type="signal peptide" evidence="5">
    <location>
        <begin position="1"/>
        <end position="23"/>
    </location>
</feature>
<dbReference type="SUPFAM" id="SSF53807">
    <property type="entry name" value="Helical backbone' metal receptor"/>
    <property type="match status" value="1"/>
</dbReference>
<dbReference type="Pfam" id="PF01497">
    <property type="entry name" value="Peripla_BP_2"/>
    <property type="match status" value="1"/>
</dbReference>
<gene>
    <name evidence="7" type="ORF">CL176_04200</name>
</gene>
<dbReference type="OrthoDB" id="63946at2"/>
<dbReference type="PANTHER" id="PTHR30532:SF28">
    <property type="entry name" value="PETROBACTIN-BINDING PROTEIN YCLQ"/>
    <property type="match status" value="1"/>
</dbReference>
<accession>A0A347WJK3</accession>
<name>A0A347WJK3_9LACT</name>
<comment type="subcellular location">
    <subcellularLocation>
        <location evidence="1">Cell envelope</location>
    </subcellularLocation>
</comment>
<sequence>MKKIFRFFIMLLVFFLPFASANAQDTITITDIHGEVEVPKNPERVVSLDNRTFETLDQWGVKLLAAPKGLIPQEISYATDDAIEDIGNHREPNLEVIAAVEPDLVIVGQRFAKYYDDIKALVPDAAVIDLNIDLETPVDGNYGQTLVDGLKTPVQQLGEIFDKKAEADALVSDFEASVQAATDAYNGEDTVMGVIVSGGDVGYSAPITGRVWGPLFDLFAWKPALEVEGATSDHQGDDISVEAIAESNPAWLMVLDRDAAANEGEEAITAVEVIESSQALNTTDAVQKGQIVYAPLDTYTNESIQTFTELFQSIADAMKD</sequence>
<feature type="chain" id="PRO_5016997620" evidence="5">
    <location>
        <begin position="24"/>
        <end position="320"/>
    </location>
</feature>
<reference evidence="7 8" key="1">
    <citation type="submission" date="2017-09" db="EMBL/GenBank/DDBJ databases">
        <title>Complete genome sequence of Oxytococcus suis strain ZY16052.</title>
        <authorList>
            <person name="Li F."/>
        </authorList>
    </citation>
    <scope>NUCLEOTIDE SEQUENCE [LARGE SCALE GENOMIC DNA]</scope>
    <source>
        <strain evidence="7 8">ZY16052</strain>
    </source>
</reference>
<organism evidence="7 8">
    <name type="scientific">Suicoccus acidiformans</name>
    <dbReference type="NCBI Taxonomy" id="2036206"/>
    <lineage>
        <taxon>Bacteria</taxon>
        <taxon>Bacillati</taxon>
        <taxon>Bacillota</taxon>
        <taxon>Bacilli</taxon>
        <taxon>Lactobacillales</taxon>
        <taxon>Aerococcaceae</taxon>
        <taxon>Suicoccus</taxon>
    </lineage>
</organism>
<evidence type="ECO:0000259" key="6">
    <source>
        <dbReference type="PROSITE" id="PS50983"/>
    </source>
</evidence>
<dbReference type="GO" id="GO:1901678">
    <property type="term" value="P:iron coordination entity transport"/>
    <property type="evidence" value="ECO:0007669"/>
    <property type="project" value="UniProtKB-ARBA"/>
</dbReference>
<evidence type="ECO:0000256" key="1">
    <source>
        <dbReference type="ARBA" id="ARBA00004196"/>
    </source>
</evidence>
<dbReference type="KEGG" id="abae:CL176_04200"/>
<keyword evidence="4 5" id="KW-0732">Signal</keyword>
<dbReference type="PANTHER" id="PTHR30532">
    <property type="entry name" value="IRON III DICITRATE-BINDING PERIPLASMIC PROTEIN"/>
    <property type="match status" value="1"/>
</dbReference>
<evidence type="ECO:0000313" key="7">
    <source>
        <dbReference type="EMBL" id="AXY25260.1"/>
    </source>
</evidence>
<evidence type="ECO:0000256" key="5">
    <source>
        <dbReference type="SAM" id="SignalP"/>
    </source>
</evidence>
<dbReference type="PROSITE" id="PS50983">
    <property type="entry name" value="FE_B12_PBP"/>
    <property type="match status" value="1"/>
</dbReference>
<dbReference type="RefSeq" id="WP_118990173.1">
    <property type="nucleotide sequence ID" value="NZ_CP023434.1"/>
</dbReference>
<keyword evidence="3" id="KW-0813">Transport</keyword>
<dbReference type="GO" id="GO:0030288">
    <property type="term" value="C:outer membrane-bounded periplasmic space"/>
    <property type="evidence" value="ECO:0007669"/>
    <property type="project" value="TreeGrafter"/>
</dbReference>
<dbReference type="InterPro" id="IPR002491">
    <property type="entry name" value="ABC_transptr_periplasmic_BD"/>
</dbReference>
<comment type="similarity">
    <text evidence="2">Belongs to the bacterial solute-binding protein 8 family.</text>
</comment>